<protein>
    <submittedName>
        <fullName evidence="1">Unannotated protein</fullName>
    </submittedName>
</protein>
<proteinExistence type="predicted"/>
<dbReference type="EMBL" id="CAEZTC010000053">
    <property type="protein sequence ID" value="CAB4557247.1"/>
    <property type="molecule type" value="Genomic_DNA"/>
</dbReference>
<dbReference type="SUPFAM" id="SSF55718">
    <property type="entry name" value="SCP-like"/>
    <property type="match status" value="1"/>
</dbReference>
<dbReference type="InterPro" id="IPR036527">
    <property type="entry name" value="SCP2_sterol-bd_dom_sf"/>
</dbReference>
<dbReference type="Gene3D" id="3.30.1050.10">
    <property type="entry name" value="SCP2 sterol-binding domain"/>
    <property type="match status" value="1"/>
</dbReference>
<reference evidence="1" key="1">
    <citation type="submission" date="2020-05" db="EMBL/GenBank/DDBJ databases">
        <authorList>
            <person name="Chiriac C."/>
            <person name="Salcher M."/>
            <person name="Ghai R."/>
            <person name="Kavagutti S V."/>
        </authorList>
    </citation>
    <scope>NUCLEOTIDE SEQUENCE</scope>
</reference>
<sequence>MQARVAASESLQSLAGTMSIGVTQVVTDGPEGTVLYHLQVGNGTASFGAGPAPLEHVRMEQSWSTAVDVATERVPAQEVFIKGLITVTGETTRLIQCAPVFSALDAAFTHVRELTTYD</sequence>
<dbReference type="AlphaFoldDB" id="A0A6J6D0H9"/>
<evidence type="ECO:0000313" key="1">
    <source>
        <dbReference type="EMBL" id="CAB4557247.1"/>
    </source>
</evidence>
<gene>
    <name evidence="1" type="ORF">UFOPK1572_00574</name>
</gene>
<accession>A0A6J6D0H9</accession>
<name>A0A6J6D0H9_9ZZZZ</name>
<organism evidence="1">
    <name type="scientific">freshwater metagenome</name>
    <dbReference type="NCBI Taxonomy" id="449393"/>
    <lineage>
        <taxon>unclassified sequences</taxon>
        <taxon>metagenomes</taxon>
        <taxon>ecological metagenomes</taxon>
    </lineage>
</organism>